<proteinExistence type="predicted"/>
<name>A0ABX5W536_9BRAD</name>
<keyword evidence="2" id="KW-1185">Reference proteome</keyword>
<gene>
    <name evidence="1" type="ORF">FJN17_13045</name>
</gene>
<organism evidence="1 2">
    <name type="scientific">Bradyrhizobium symbiodeficiens</name>
    <dbReference type="NCBI Taxonomy" id="1404367"/>
    <lineage>
        <taxon>Bacteria</taxon>
        <taxon>Pseudomonadati</taxon>
        <taxon>Pseudomonadota</taxon>
        <taxon>Alphaproteobacteria</taxon>
        <taxon>Hyphomicrobiales</taxon>
        <taxon>Nitrobacteraceae</taxon>
        <taxon>Bradyrhizobium</taxon>
    </lineage>
</organism>
<sequence>MQVLRDEIAREDCLWRESLTRWSDQTLDEQQKISGLVAHFCSQKNREQIVQGDTTEDLIRHEVAAYDQLWAQERAIAIGRQIRELRERRLR</sequence>
<dbReference type="EMBL" id="CP041090">
    <property type="protein sequence ID" value="QDF38416.1"/>
    <property type="molecule type" value="Genomic_DNA"/>
</dbReference>
<protein>
    <submittedName>
        <fullName evidence="1">Uncharacterized protein</fullName>
    </submittedName>
</protein>
<dbReference type="RefSeq" id="WP_140480016.1">
    <property type="nucleotide sequence ID" value="NZ_CP041090.2"/>
</dbReference>
<evidence type="ECO:0000313" key="2">
    <source>
        <dbReference type="Proteomes" id="UP000319298"/>
    </source>
</evidence>
<reference evidence="2" key="1">
    <citation type="submission" date="2019-06" db="EMBL/GenBank/DDBJ databases">
        <title>Whole-Genome Sequence of Bradyrhizobium sp. 3 Strain 65S1MB.</title>
        <authorList>
            <person name="Bromfield E.S.P."/>
            <person name="Cloutier S."/>
            <person name="Nguyen H.D.T."/>
        </authorList>
    </citation>
    <scope>NUCLEOTIDE SEQUENCE [LARGE SCALE GENOMIC DNA]</scope>
    <source>
        <strain evidence="2">65S1MB</strain>
    </source>
</reference>
<dbReference type="Proteomes" id="UP000319298">
    <property type="component" value="Chromosome"/>
</dbReference>
<accession>A0ABX5W536</accession>
<reference evidence="1 2" key="2">
    <citation type="journal article" date="2020" name="Int. J. Syst. Evol. Microbiol.">
        <title>Description and complete genome sequences of Bradyrhizobium symbiodeficiens sp. nov., a non-symbiotic bacterium associated with legumes native to Canada.</title>
        <authorList>
            <person name="Bromfield E.S.P."/>
            <person name="Cloutier S."/>
            <person name="Nguyen H.D.T."/>
        </authorList>
    </citation>
    <scope>NUCLEOTIDE SEQUENCE [LARGE SCALE GENOMIC DNA]</scope>
    <source>
        <strain evidence="1 2">65S1MB</strain>
    </source>
</reference>
<evidence type="ECO:0000313" key="1">
    <source>
        <dbReference type="EMBL" id="QDF38416.1"/>
    </source>
</evidence>